<dbReference type="RefSeq" id="WP_156859836.1">
    <property type="nucleotide sequence ID" value="NZ_WOWR01000066.1"/>
</dbReference>
<dbReference type="AlphaFoldDB" id="A0A7V8EBR5"/>
<accession>A0A7V8EBR5</accession>
<dbReference type="Proteomes" id="UP000442695">
    <property type="component" value="Unassembled WGS sequence"/>
</dbReference>
<evidence type="ECO:0008006" key="3">
    <source>
        <dbReference type="Google" id="ProtNLM"/>
    </source>
</evidence>
<evidence type="ECO:0000313" key="2">
    <source>
        <dbReference type="Proteomes" id="UP000442695"/>
    </source>
</evidence>
<evidence type="ECO:0000313" key="1">
    <source>
        <dbReference type="EMBL" id="KAF0251212.1"/>
    </source>
</evidence>
<organism evidence="1 2">
    <name type="scientific">Pseudomonas putida</name>
    <name type="common">Arthrobacter siderocapsulatus</name>
    <dbReference type="NCBI Taxonomy" id="303"/>
    <lineage>
        <taxon>Bacteria</taxon>
        <taxon>Pseudomonadati</taxon>
        <taxon>Pseudomonadota</taxon>
        <taxon>Gammaproteobacteria</taxon>
        <taxon>Pseudomonadales</taxon>
        <taxon>Pseudomonadaceae</taxon>
        <taxon>Pseudomonas</taxon>
    </lineage>
</organism>
<name>A0A7V8EBR5_PSEPU</name>
<reference evidence="1 2" key="1">
    <citation type="submission" date="2019-12" db="EMBL/GenBank/DDBJ databases">
        <authorList>
            <person name="Woiski C."/>
        </authorList>
    </citation>
    <scope>NUCLEOTIDE SEQUENCE [LARGE SCALE GENOMIC DNA]</scope>
    <source>
        <strain evidence="1 2">BOE100</strain>
    </source>
</reference>
<proteinExistence type="predicted"/>
<comment type="caution">
    <text evidence="1">The sequence shown here is derived from an EMBL/GenBank/DDBJ whole genome shotgun (WGS) entry which is preliminary data.</text>
</comment>
<dbReference type="InterPro" id="IPR011010">
    <property type="entry name" value="DNA_brk_join_enz"/>
</dbReference>
<gene>
    <name evidence="1" type="ORF">GN299_29805</name>
</gene>
<dbReference type="EMBL" id="WOWR01000066">
    <property type="protein sequence ID" value="KAF0251212.1"/>
    <property type="molecule type" value="Genomic_DNA"/>
</dbReference>
<protein>
    <recommendedName>
        <fullName evidence="3">Integrase</fullName>
    </recommendedName>
</protein>
<dbReference type="GO" id="GO:0003677">
    <property type="term" value="F:DNA binding"/>
    <property type="evidence" value="ECO:0007669"/>
    <property type="project" value="InterPro"/>
</dbReference>
<dbReference type="SUPFAM" id="SSF56349">
    <property type="entry name" value="DNA breaking-rejoining enzymes"/>
    <property type="match status" value="1"/>
</dbReference>
<sequence>MRVPVHPNELLRNRGLKKLAKDLQKHWCGPSPLAHTSALNLIAKGFGYNSYEDLETASKDQQLTEIVPSQPEVKQALLLAIKAGIAPSEWFDSDQAAMMQMIDSLHLRALSAFKVPKNLARPPRQSPEPSRKPEMAELRAQMAKSARKLSSPVYWLTEEEIKSLKRVAAATTNLRDHALMSCMIAGMRGTACLDAKPSNFFEDDGRVFFHGPNRSTYILGHEHWIPIKRYITAANLEENNDLLFPSRAEPDRPMPVHLLLKFCANWATKSDIEVAKAAPFTIFRAMRWSNAMALAS</sequence>